<dbReference type="AlphaFoldDB" id="A0A139NVY9"/>
<proteinExistence type="predicted"/>
<sequence>MIQTLRKSSHDRIGSGEESANDENQIPSLEKIKKANQLVETN</sequence>
<evidence type="ECO:0000313" key="3">
    <source>
        <dbReference type="Proteomes" id="UP000070497"/>
    </source>
</evidence>
<organism evidence="2 3">
    <name type="scientific">Streptococcus oralis</name>
    <dbReference type="NCBI Taxonomy" id="1303"/>
    <lineage>
        <taxon>Bacteria</taxon>
        <taxon>Bacillati</taxon>
        <taxon>Bacillota</taxon>
        <taxon>Bacilli</taxon>
        <taxon>Lactobacillales</taxon>
        <taxon>Streptococcaceae</taxon>
        <taxon>Streptococcus</taxon>
    </lineage>
</organism>
<protein>
    <submittedName>
        <fullName evidence="2">Uncharacterized protein</fullName>
    </submittedName>
</protein>
<feature type="region of interest" description="Disordered" evidence="1">
    <location>
        <begin position="1"/>
        <end position="42"/>
    </location>
</feature>
<name>A0A139NVY9_STROR</name>
<gene>
    <name evidence="2" type="ORF">SORDD14_01529</name>
</gene>
<reference evidence="2 3" key="1">
    <citation type="submission" date="2016-01" db="EMBL/GenBank/DDBJ databases">
        <title>Highly variable Streptococcus oralis are common among viridans streptococci isolated from primates.</title>
        <authorList>
            <person name="Denapaite D."/>
            <person name="Rieger M."/>
            <person name="Koendgen S."/>
            <person name="Brueckner R."/>
            <person name="Ochigava I."/>
            <person name="Kappeler P."/>
            <person name="Maetz-Rensing K."/>
            <person name="Leendertz F."/>
            <person name="Hakenbeck R."/>
        </authorList>
    </citation>
    <scope>NUCLEOTIDE SEQUENCE [LARGE SCALE GENOMIC DNA]</scope>
    <source>
        <strain evidence="2 3">DD14</strain>
    </source>
</reference>
<dbReference type="PATRIC" id="fig|1303.77.peg.1698"/>
<dbReference type="EMBL" id="LQRI01000198">
    <property type="protein sequence ID" value="KXT79904.1"/>
    <property type="molecule type" value="Genomic_DNA"/>
</dbReference>
<comment type="caution">
    <text evidence="2">The sequence shown here is derived from an EMBL/GenBank/DDBJ whole genome shotgun (WGS) entry which is preliminary data.</text>
</comment>
<dbReference type="Proteomes" id="UP000070497">
    <property type="component" value="Unassembled WGS sequence"/>
</dbReference>
<evidence type="ECO:0000313" key="2">
    <source>
        <dbReference type="EMBL" id="KXT79904.1"/>
    </source>
</evidence>
<accession>A0A139NVY9</accession>
<evidence type="ECO:0000256" key="1">
    <source>
        <dbReference type="SAM" id="MobiDB-lite"/>
    </source>
</evidence>